<reference evidence="1 2" key="1">
    <citation type="submission" date="2017-03" db="EMBL/GenBank/DDBJ databases">
        <authorList>
            <person name="Afonso C.L."/>
            <person name="Miller P.J."/>
            <person name="Scott M.A."/>
            <person name="Spackman E."/>
            <person name="Goraichik I."/>
            <person name="Dimitrov K.M."/>
            <person name="Suarez D.L."/>
            <person name="Swayne D.E."/>
        </authorList>
    </citation>
    <scope>NUCLEOTIDE SEQUENCE [LARGE SCALE GENOMIC DNA]</scope>
    <source>
        <strain evidence="1 2">CECT 8110</strain>
    </source>
</reference>
<dbReference type="EMBL" id="FWFU01000001">
    <property type="protein sequence ID" value="SLN13401.1"/>
    <property type="molecule type" value="Genomic_DNA"/>
</dbReference>
<dbReference type="AlphaFoldDB" id="A0A1X6Y820"/>
<proteinExistence type="predicted"/>
<evidence type="ECO:0000313" key="1">
    <source>
        <dbReference type="EMBL" id="SLN13401.1"/>
    </source>
</evidence>
<accession>A0A1X6Y820</accession>
<sequence length="125" mass="13173">MNDDDITALKAHFEAARSHAARPSEALLARVLADAMQIQEEQAETPAPQGRAPAHEAGFWRQVFQGLGGWPALTGLATATVVGIWIGASPPSGLEGYLAEGEAAFVVDLDPWDAFDLASVMEGAM</sequence>
<keyword evidence="2" id="KW-1185">Reference proteome</keyword>
<dbReference type="Proteomes" id="UP000193207">
    <property type="component" value="Unassembled WGS sequence"/>
</dbReference>
<name>A0A1X6Y820_9RHOB</name>
<organism evidence="1 2">
    <name type="scientific">Roseovarius halotolerans</name>
    <dbReference type="NCBI Taxonomy" id="505353"/>
    <lineage>
        <taxon>Bacteria</taxon>
        <taxon>Pseudomonadati</taxon>
        <taxon>Pseudomonadota</taxon>
        <taxon>Alphaproteobacteria</taxon>
        <taxon>Rhodobacterales</taxon>
        <taxon>Roseobacteraceae</taxon>
        <taxon>Roseovarius</taxon>
    </lineage>
</organism>
<gene>
    <name evidence="1" type="ORF">ROH8110_00235</name>
</gene>
<dbReference type="OrthoDB" id="7863719at2"/>
<dbReference type="RefSeq" id="WP_085815964.1">
    <property type="nucleotide sequence ID" value="NZ_FWFU01000001.1"/>
</dbReference>
<protein>
    <recommendedName>
        <fullName evidence="3">Dihydroorotate dehydrogenase</fullName>
    </recommendedName>
</protein>
<evidence type="ECO:0008006" key="3">
    <source>
        <dbReference type="Google" id="ProtNLM"/>
    </source>
</evidence>
<evidence type="ECO:0000313" key="2">
    <source>
        <dbReference type="Proteomes" id="UP000193207"/>
    </source>
</evidence>